<accession>A0A1M5KKL7</accession>
<reference evidence="2 3" key="1">
    <citation type="submission" date="2016-11" db="EMBL/GenBank/DDBJ databases">
        <authorList>
            <person name="Jaros S."/>
            <person name="Januszkiewicz K."/>
            <person name="Wedrychowicz H."/>
        </authorList>
    </citation>
    <scope>NUCLEOTIDE SEQUENCE [LARGE SCALE GENOMIC DNA]</scope>
    <source>
        <strain evidence="2 3">DSM 24574</strain>
    </source>
</reference>
<evidence type="ECO:0000256" key="1">
    <source>
        <dbReference type="PROSITE-ProRule" id="PRU00339"/>
    </source>
</evidence>
<dbReference type="InterPro" id="IPR011990">
    <property type="entry name" value="TPR-like_helical_dom_sf"/>
</dbReference>
<dbReference type="STRING" id="947013.SAMN04488109_0702"/>
<keyword evidence="1" id="KW-0802">TPR repeat</keyword>
<organism evidence="2 3">
    <name type="scientific">Chryseolinea serpens</name>
    <dbReference type="NCBI Taxonomy" id="947013"/>
    <lineage>
        <taxon>Bacteria</taxon>
        <taxon>Pseudomonadati</taxon>
        <taxon>Bacteroidota</taxon>
        <taxon>Cytophagia</taxon>
        <taxon>Cytophagales</taxon>
        <taxon>Fulvivirgaceae</taxon>
        <taxon>Chryseolinea</taxon>
    </lineage>
</organism>
<dbReference type="Proteomes" id="UP000184212">
    <property type="component" value="Unassembled WGS sequence"/>
</dbReference>
<feature type="repeat" description="TPR" evidence="1">
    <location>
        <begin position="363"/>
        <end position="396"/>
    </location>
</feature>
<name>A0A1M5KKL7_9BACT</name>
<dbReference type="PROSITE" id="PS50005">
    <property type="entry name" value="TPR"/>
    <property type="match status" value="1"/>
</dbReference>
<dbReference type="InterPro" id="IPR019734">
    <property type="entry name" value="TPR_rpt"/>
</dbReference>
<protein>
    <submittedName>
        <fullName evidence="2">TolB amino-terminal domain-containing protein</fullName>
    </submittedName>
</protein>
<dbReference type="Gene3D" id="1.25.40.10">
    <property type="entry name" value="Tetratricopeptide repeat domain"/>
    <property type="match status" value="1"/>
</dbReference>
<sequence>MLREEVSIQLRRILNSAPIMNSSVLTQFLNFVVSETLAGRSDSLKEYTIGVQALKKDADFNPQIDSIVRIHAGRLRRALKEYYYELGQNDPIIIDIPKGSYTPLFTFKSDKDMMVLTDQSQEEFTGNALDTEIASPPATPVITLLEKPTIEVLPFKNITSQKEVQFFARGLTEYMSAELTHFRNVRVITPDREQPSNTRDFVLTGSVQWVTGRIRAWVHLTHFATQEQVWAQTFERHISFESYWEFQEEIVNQVLAEIMGLYGVISNFYVNKIDNARPEERTAYPLHYWHFHLIKNFDLPTLQRAKQAYGDIVRNDPNNALAYAYLSQVCSGEKALVNMGFERGLDDGLAYGQLSLKRDPLCQEAYKALAINQLMRNHFKDAAQLLEQGIRINPKSNDYKAYMGATLIYCGFYDRGKEVLDEAFARDPYLPWWQVLAFGYYAFNREHYQDAIFWIERIEVTSEKISLLRAASYAYLENYSMAFDVLSLERQELLTEQLLDLDRLNSLFTPHTFALQVREGLKKLIQHQATGVFGMTLMLLVPFIFC</sequence>
<dbReference type="OrthoDB" id="1295312at2"/>
<dbReference type="SUPFAM" id="SSF48452">
    <property type="entry name" value="TPR-like"/>
    <property type="match status" value="1"/>
</dbReference>
<keyword evidence="3" id="KW-1185">Reference proteome</keyword>
<dbReference type="AlphaFoldDB" id="A0A1M5KKL7"/>
<dbReference type="RefSeq" id="WP_143164747.1">
    <property type="nucleotide sequence ID" value="NZ_FQWQ01000001.1"/>
</dbReference>
<evidence type="ECO:0000313" key="2">
    <source>
        <dbReference type="EMBL" id="SHG53357.1"/>
    </source>
</evidence>
<gene>
    <name evidence="2" type="ORF">SAMN04488109_0702</name>
</gene>
<dbReference type="EMBL" id="FQWQ01000001">
    <property type="protein sequence ID" value="SHG53357.1"/>
    <property type="molecule type" value="Genomic_DNA"/>
</dbReference>
<evidence type="ECO:0000313" key="3">
    <source>
        <dbReference type="Proteomes" id="UP000184212"/>
    </source>
</evidence>
<proteinExistence type="predicted"/>